<gene>
    <name evidence="2" type="ORF">CC80DRAFT_490822</name>
</gene>
<dbReference type="Pfam" id="PF12796">
    <property type="entry name" value="Ank_2"/>
    <property type="match status" value="1"/>
</dbReference>
<dbReference type="PROSITE" id="PS50297">
    <property type="entry name" value="ANK_REP_REGION"/>
    <property type="match status" value="1"/>
</dbReference>
<dbReference type="InterPro" id="IPR051616">
    <property type="entry name" value="Cul2-RING_E3_ligase_SR"/>
</dbReference>
<evidence type="ECO:0000256" key="1">
    <source>
        <dbReference type="PROSITE-ProRule" id="PRU00023"/>
    </source>
</evidence>
<dbReference type="PANTHER" id="PTHR46224">
    <property type="entry name" value="ANKYRIN REPEAT FAMILY PROTEIN"/>
    <property type="match status" value="1"/>
</dbReference>
<dbReference type="Gene3D" id="1.25.40.20">
    <property type="entry name" value="Ankyrin repeat-containing domain"/>
    <property type="match status" value="1"/>
</dbReference>
<dbReference type="PANTHER" id="PTHR46224:SF64">
    <property type="entry name" value="IQ MOTIF AND ANKYRIN REPEAT DOMAIN-CONTAINING PROTEIN 1"/>
    <property type="match status" value="1"/>
</dbReference>
<dbReference type="InterPro" id="IPR036770">
    <property type="entry name" value="Ankyrin_rpt-contain_sf"/>
</dbReference>
<reference evidence="2" key="1">
    <citation type="journal article" date="2020" name="Stud. Mycol.">
        <title>101 Dothideomycetes genomes: a test case for predicting lifestyles and emergence of pathogens.</title>
        <authorList>
            <person name="Haridas S."/>
            <person name="Albert R."/>
            <person name="Binder M."/>
            <person name="Bloem J."/>
            <person name="Labutti K."/>
            <person name="Salamov A."/>
            <person name="Andreopoulos B."/>
            <person name="Baker S."/>
            <person name="Barry K."/>
            <person name="Bills G."/>
            <person name="Bluhm B."/>
            <person name="Cannon C."/>
            <person name="Castanera R."/>
            <person name="Culley D."/>
            <person name="Daum C."/>
            <person name="Ezra D."/>
            <person name="Gonzalez J."/>
            <person name="Henrissat B."/>
            <person name="Kuo A."/>
            <person name="Liang C."/>
            <person name="Lipzen A."/>
            <person name="Lutzoni F."/>
            <person name="Magnuson J."/>
            <person name="Mondo S."/>
            <person name="Nolan M."/>
            <person name="Ohm R."/>
            <person name="Pangilinan J."/>
            <person name="Park H.-J."/>
            <person name="Ramirez L."/>
            <person name="Alfaro M."/>
            <person name="Sun H."/>
            <person name="Tritt A."/>
            <person name="Yoshinaga Y."/>
            <person name="Zwiers L.-H."/>
            <person name="Turgeon B."/>
            <person name="Goodwin S."/>
            <person name="Spatafora J."/>
            <person name="Crous P."/>
            <person name="Grigoriev I."/>
        </authorList>
    </citation>
    <scope>NUCLEOTIDE SEQUENCE</scope>
    <source>
        <strain evidence="2">CBS 675.92</strain>
    </source>
</reference>
<keyword evidence="1" id="KW-0040">ANK repeat</keyword>
<accession>A0A6A5U0S4</accession>
<sequence>MLKTLLAMFSTLELGNRLQYDLLVHHILDSRINEAVAWAIFKREITILKVLVNAMNKGATTHPERKDFNKWLTAAIRTQSVDFVKTVLSVNINSRAKVSQGMFVTACNQGVPEIITALFGKNQIDPNKKFLECTPLILATRTGNLDVMKAVLDAGADINGSISEWPCNALEQAVHIRKAPSMEKREAAAKLLLSRGADVSATRSWPATKGLFNIFREAHLSRGAENVPTFEDYRSMEKARMMSFGEVIARLIL</sequence>
<evidence type="ECO:0000313" key="2">
    <source>
        <dbReference type="EMBL" id="KAF1958204.1"/>
    </source>
</evidence>
<keyword evidence="3" id="KW-1185">Reference proteome</keyword>
<dbReference type="AlphaFoldDB" id="A0A6A5U0S4"/>
<protein>
    <submittedName>
        <fullName evidence="2">Uncharacterized protein</fullName>
    </submittedName>
</protein>
<dbReference type="InterPro" id="IPR002110">
    <property type="entry name" value="Ankyrin_rpt"/>
</dbReference>
<dbReference type="OrthoDB" id="3671334at2759"/>
<dbReference type="SMART" id="SM00248">
    <property type="entry name" value="ANK"/>
    <property type="match status" value="1"/>
</dbReference>
<dbReference type="PROSITE" id="PS50088">
    <property type="entry name" value="ANK_REPEAT"/>
    <property type="match status" value="1"/>
</dbReference>
<dbReference type="SUPFAM" id="SSF48403">
    <property type="entry name" value="Ankyrin repeat"/>
    <property type="match status" value="1"/>
</dbReference>
<dbReference type="Proteomes" id="UP000800035">
    <property type="component" value="Unassembled WGS sequence"/>
</dbReference>
<dbReference type="EMBL" id="ML976987">
    <property type="protein sequence ID" value="KAF1958204.1"/>
    <property type="molecule type" value="Genomic_DNA"/>
</dbReference>
<name>A0A6A5U0S4_9PLEO</name>
<evidence type="ECO:0000313" key="3">
    <source>
        <dbReference type="Proteomes" id="UP000800035"/>
    </source>
</evidence>
<feature type="repeat" description="ANK" evidence="1">
    <location>
        <begin position="134"/>
        <end position="159"/>
    </location>
</feature>
<proteinExistence type="predicted"/>
<organism evidence="2 3">
    <name type="scientific">Byssothecium circinans</name>
    <dbReference type="NCBI Taxonomy" id="147558"/>
    <lineage>
        <taxon>Eukaryota</taxon>
        <taxon>Fungi</taxon>
        <taxon>Dikarya</taxon>
        <taxon>Ascomycota</taxon>
        <taxon>Pezizomycotina</taxon>
        <taxon>Dothideomycetes</taxon>
        <taxon>Pleosporomycetidae</taxon>
        <taxon>Pleosporales</taxon>
        <taxon>Massarineae</taxon>
        <taxon>Massarinaceae</taxon>
        <taxon>Byssothecium</taxon>
    </lineage>
</organism>